<dbReference type="PANTHER" id="PTHR36933">
    <property type="entry name" value="SLL0788 PROTEIN"/>
    <property type="match status" value="1"/>
</dbReference>
<feature type="transmembrane region" description="Helical" evidence="1">
    <location>
        <begin position="15"/>
        <end position="34"/>
    </location>
</feature>
<protein>
    <submittedName>
        <fullName evidence="3">Uncharacterized protein (DUF305 family)</fullName>
    </submittedName>
</protein>
<feature type="domain" description="DUF305" evidence="2">
    <location>
        <begin position="46"/>
        <end position="204"/>
    </location>
</feature>
<evidence type="ECO:0000256" key="1">
    <source>
        <dbReference type="SAM" id="Phobius"/>
    </source>
</evidence>
<accession>A0A852UTZ4</accession>
<dbReference type="Gene3D" id="1.20.1260.10">
    <property type="match status" value="1"/>
</dbReference>
<dbReference type="Proteomes" id="UP000576393">
    <property type="component" value="Unassembled WGS sequence"/>
</dbReference>
<dbReference type="PANTHER" id="PTHR36933:SF1">
    <property type="entry name" value="SLL0788 PROTEIN"/>
    <property type="match status" value="1"/>
</dbReference>
<comment type="caution">
    <text evidence="3">The sequence shown here is derived from an EMBL/GenBank/DDBJ whole genome shotgun (WGS) entry which is preliminary data.</text>
</comment>
<dbReference type="RefSeq" id="WP_179818641.1">
    <property type="nucleotide sequence ID" value="NZ_JACCCO010000001.1"/>
</dbReference>
<keyword evidence="4" id="KW-1185">Reference proteome</keyword>
<evidence type="ECO:0000313" key="3">
    <source>
        <dbReference type="EMBL" id="NYF38956.1"/>
    </source>
</evidence>
<evidence type="ECO:0000313" key="4">
    <source>
        <dbReference type="Proteomes" id="UP000576393"/>
    </source>
</evidence>
<keyword evidence="1" id="KW-1133">Transmembrane helix</keyword>
<name>A0A852UTZ4_9ACTN</name>
<keyword evidence="1" id="KW-0812">Transmembrane</keyword>
<gene>
    <name evidence="3" type="ORF">HDA43_001115</name>
</gene>
<dbReference type="Pfam" id="PF03713">
    <property type="entry name" value="DUF305"/>
    <property type="match status" value="1"/>
</dbReference>
<organism evidence="3 4">
    <name type="scientific">Streptosporangium sandarakinum</name>
    <dbReference type="NCBI Taxonomy" id="1260955"/>
    <lineage>
        <taxon>Bacteria</taxon>
        <taxon>Bacillati</taxon>
        <taxon>Actinomycetota</taxon>
        <taxon>Actinomycetes</taxon>
        <taxon>Streptosporangiales</taxon>
        <taxon>Streptosporangiaceae</taxon>
        <taxon>Streptosporangium</taxon>
    </lineage>
</organism>
<dbReference type="InterPro" id="IPR012347">
    <property type="entry name" value="Ferritin-like"/>
</dbReference>
<dbReference type="EMBL" id="JACCCO010000001">
    <property type="protein sequence ID" value="NYF38956.1"/>
    <property type="molecule type" value="Genomic_DNA"/>
</dbReference>
<reference evidence="3 4" key="1">
    <citation type="submission" date="2020-07" db="EMBL/GenBank/DDBJ databases">
        <title>Sequencing the genomes of 1000 actinobacteria strains.</title>
        <authorList>
            <person name="Klenk H.-P."/>
        </authorList>
    </citation>
    <scope>NUCLEOTIDE SEQUENCE [LARGE SCALE GENOMIC DNA]</scope>
    <source>
        <strain evidence="3 4">DSM 45763</strain>
    </source>
</reference>
<sequence>MEPLVDDAPKPRRRTAVAALAGILVLAVAFLLVMGRNTDPTDASAEAGFARDMATHHAQAVDMAFIARDGSTDEDLRRFAYDIIVTQTAQRGIFMGWLQQWDLEQSSERPPMAWMAGGHGHAGPAAASAKMPGMATPEELKKLREAAGKDQEILFLQLMIRHHVGGVEMAEALLRQSDRPEVATLARHIVQGQTGEITLMTDMLRKRGAQPLPPTR</sequence>
<dbReference type="InterPro" id="IPR005183">
    <property type="entry name" value="DUF305_CopM-like"/>
</dbReference>
<proteinExistence type="predicted"/>
<evidence type="ECO:0000259" key="2">
    <source>
        <dbReference type="Pfam" id="PF03713"/>
    </source>
</evidence>
<keyword evidence="1" id="KW-0472">Membrane</keyword>
<dbReference type="AlphaFoldDB" id="A0A852UTZ4"/>